<evidence type="ECO:0000256" key="9">
    <source>
        <dbReference type="ARBA" id="ARBA00023136"/>
    </source>
</evidence>
<dbReference type="Pfam" id="PF01762">
    <property type="entry name" value="Galactosyl_T"/>
    <property type="match status" value="1"/>
</dbReference>
<keyword evidence="6" id="KW-0735">Signal-anchor</keyword>
<evidence type="ECO:0000313" key="12">
    <source>
        <dbReference type="RefSeq" id="XP_006811697.1"/>
    </source>
</evidence>
<keyword evidence="5" id="KW-0812">Transmembrane</keyword>
<dbReference type="GeneID" id="102803028"/>
<proteinExistence type="inferred from homology"/>
<evidence type="ECO:0000256" key="8">
    <source>
        <dbReference type="ARBA" id="ARBA00023034"/>
    </source>
</evidence>
<keyword evidence="9" id="KW-0472">Membrane</keyword>
<keyword evidence="8 10" id="KW-0333">Golgi apparatus</keyword>
<dbReference type="Proteomes" id="UP000694865">
    <property type="component" value="Unplaced"/>
</dbReference>
<evidence type="ECO:0000256" key="2">
    <source>
        <dbReference type="ARBA" id="ARBA00008661"/>
    </source>
</evidence>
<evidence type="ECO:0000256" key="6">
    <source>
        <dbReference type="ARBA" id="ARBA00022968"/>
    </source>
</evidence>
<keyword evidence="3 10" id="KW-0328">Glycosyltransferase</keyword>
<dbReference type="InterPro" id="IPR002659">
    <property type="entry name" value="Glyco_trans_31"/>
</dbReference>
<accession>A0ABM0LVA6</accession>
<sequence length="360" mass="40984">MSRSPDIGIPGWWEGVRCLRNIHGECEVRNQSTDTNSDIAHSNQTVLNRDDSVNNPIPCPIDEIQTNTTIGHLPADFTFINNPRRKCECSDGTTKSVNFLVGIVSQASRFEFRAALRDSWANESLLNHLSARAVFLVGAPQTQEIQNQLNKESEQYDDVIQGNFKESYRYLTLKTIMFFRWVYIYCSHVNYIIKSQDDAFVNVKRLDSLMETLPKTSLYFGNVLLRGAVNRDKCSRDYTSFEAYPYDMFPIYNLGAFYILSGDVASAGYEYISSRNTGYVPSEDAYIGIIMSKLGVVAKHSNRIYVDAAVVELPCIYINNIAVHKSTPSLILEYWAFIEKMQLFDDVSEYMNSLCRKGTK</sequence>
<comment type="similarity">
    <text evidence="2 10">Belongs to the glycosyltransferase 31 family.</text>
</comment>
<evidence type="ECO:0000256" key="7">
    <source>
        <dbReference type="ARBA" id="ARBA00022989"/>
    </source>
</evidence>
<dbReference type="PANTHER" id="PTHR11214:SF3">
    <property type="entry name" value="BETA-1,3-GALACTOSYLTRANSFERASE 6"/>
    <property type="match status" value="1"/>
</dbReference>
<keyword evidence="4" id="KW-0808">Transferase</keyword>
<protein>
    <recommendedName>
        <fullName evidence="10">Hexosyltransferase</fullName>
        <ecNumber evidence="10">2.4.1.-</ecNumber>
    </recommendedName>
</protein>
<dbReference type="RefSeq" id="XP_006811697.1">
    <property type="nucleotide sequence ID" value="XM_006811634.1"/>
</dbReference>
<evidence type="ECO:0000256" key="10">
    <source>
        <dbReference type="RuleBase" id="RU363063"/>
    </source>
</evidence>
<dbReference type="PANTHER" id="PTHR11214">
    <property type="entry name" value="BETA-1,3-N-ACETYLGLUCOSAMINYLTRANSFERASE"/>
    <property type="match status" value="1"/>
</dbReference>
<name>A0ABM0LVA6_SACKO</name>
<dbReference type="Gene3D" id="3.90.550.50">
    <property type="match status" value="1"/>
</dbReference>
<evidence type="ECO:0000313" key="11">
    <source>
        <dbReference type="Proteomes" id="UP000694865"/>
    </source>
</evidence>
<evidence type="ECO:0000256" key="5">
    <source>
        <dbReference type="ARBA" id="ARBA00022692"/>
    </source>
</evidence>
<dbReference type="EC" id="2.4.1.-" evidence="10"/>
<organism evidence="11 12">
    <name type="scientific">Saccoglossus kowalevskii</name>
    <name type="common">Acorn worm</name>
    <dbReference type="NCBI Taxonomy" id="10224"/>
    <lineage>
        <taxon>Eukaryota</taxon>
        <taxon>Metazoa</taxon>
        <taxon>Hemichordata</taxon>
        <taxon>Enteropneusta</taxon>
        <taxon>Harrimaniidae</taxon>
        <taxon>Saccoglossus</taxon>
    </lineage>
</organism>
<keyword evidence="11" id="KW-1185">Reference proteome</keyword>
<evidence type="ECO:0000256" key="3">
    <source>
        <dbReference type="ARBA" id="ARBA00022676"/>
    </source>
</evidence>
<evidence type="ECO:0000256" key="1">
    <source>
        <dbReference type="ARBA" id="ARBA00004323"/>
    </source>
</evidence>
<keyword evidence="7" id="KW-1133">Transmembrane helix</keyword>
<gene>
    <name evidence="12" type="primary">LOC102803028</name>
</gene>
<reference evidence="12" key="1">
    <citation type="submission" date="2025-08" db="UniProtKB">
        <authorList>
            <consortium name="RefSeq"/>
        </authorList>
    </citation>
    <scope>IDENTIFICATION</scope>
    <source>
        <tissue evidence="12">Testes</tissue>
    </source>
</reference>
<evidence type="ECO:0000256" key="4">
    <source>
        <dbReference type="ARBA" id="ARBA00022679"/>
    </source>
</evidence>
<comment type="subcellular location">
    <subcellularLocation>
        <location evidence="1 10">Golgi apparatus membrane</location>
        <topology evidence="1 10">Single-pass type II membrane protein</topology>
    </subcellularLocation>
</comment>